<keyword evidence="2" id="KW-1185">Reference proteome</keyword>
<evidence type="ECO:0000313" key="2">
    <source>
        <dbReference type="Proteomes" id="UP001189429"/>
    </source>
</evidence>
<comment type="caution">
    <text evidence="1">The sequence shown here is derived from an EMBL/GenBank/DDBJ whole genome shotgun (WGS) entry which is preliminary data.</text>
</comment>
<accession>A0ABN9TWY4</accession>
<organism evidence="1 2">
    <name type="scientific">Prorocentrum cordatum</name>
    <dbReference type="NCBI Taxonomy" id="2364126"/>
    <lineage>
        <taxon>Eukaryota</taxon>
        <taxon>Sar</taxon>
        <taxon>Alveolata</taxon>
        <taxon>Dinophyceae</taxon>
        <taxon>Prorocentrales</taxon>
        <taxon>Prorocentraceae</taxon>
        <taxon>Prorocentrum</taxon>
    </lineage>
</organism>
<name>A0ABN9TWY4_9DINO</name>
<evidence type="ECO:0000313" key="1">
    <source>
        <dbReference type="EMBL" id="CAK0850558.1"/>
    </source>
</evidence>
<dbReference type="Proteomes" id="UP001189429">
    <property type="component" value="Unassembled WGS sequence"/>
</dbReference>
<reference evidence="1" key="1">
    <citation type="submission" date="2023-10" db="EMBL/GenBank/DDBJ databases">
        <authorList>
            <person name="Chen Y."/>
            <person name="Shah S."/>
            <person name="Dougan E. K."/>
            <person name="Thang M."/>
            <person name="Chan C."/>
        </authorList>
    </citation>
    <scope>NUCLEOTIDE SEQUENCE [LARGE SCALE GENOMIC DNA]</scope>
</reference>
<gene>
    <name evidence="1" type="ORF">PCOR1329_LOCUS42949</name>
</gene>
<proteinExistence type="predicted"/>
<dbReference type="EMBL" id="CAUYUJ010015162">
    <property type="protein sequence ID" value="CAK0850558.1"/>
    <property type="molecule type" value="Genomic_DNA"/>
</dbReference>
<sequence>GWSWSKSGLAVRFEVDASDDATFKFNEQPCLSIDNMLAPVDQADTRFATISSSRTAAMLNAVSAKASTYLADLAQDGKLSPEKVTAANPAMAEPPAKGLEWIVVRAAVDKQ</sequence>
<feature type="non-terminal residue" evidence="1">
    <location>
        <position position="1"/>
    </location>
</feature>
<protein>
    <submittedName>
        <fullName evidence="1">Uncharacterized protein</fullName>
    </submittedName>
</protein>